<dbReference type="PANTHER" id="PTHR43570:SF16">
    <property type="entry name" value="ALDEHYDE DEHYDROGENASE TYPE III, ISOFORM Q"/>
    <property type="match status" value="1"/>
</dbReference>
<name>A0AA41XVA6_9GAMM</name>
<evidence type="ECO:0000256" key="2">
    <source>
        <dbReference type="ARBA" id="ARBA00023002"/>
    </source>
</evidence>
<reference evidence="6" key="1">
    <citation type="submission" date="2022-04" db="EMBL/GenBank/DDBJ databases">
        <title>Brenneria sp. isolated from walnut trees in Serbia.</title>
        <authorList>
            <person name="Gasic K."/>
            <person name="Zlatkovic N."/>
            <person name="Kuzmanovic N."/>
        </authorList>
    </citation>
    <scope>NUCLEOTIDE SEQUENCE</scope>
    <source>
        <strain evidence="7">KBI 423</strain>
        <strain evidence="6">KBI 447</strain>
    </source>
</reference>
<evidence type="ECO:0000313" key="9">
    <source>
        <dbReference type="Proteomes" id="UP001165569"/>
    </source>
</evidence>
<dbReference type="InterPro" id="IPR012394">
    <property type="entry name" value="Aldehyde_DH_NAD(P)"/>
</dbReference>
<dbReference type="Gene3D" id="3.40.605.10">
    <property type="entry name" value="Aldehyde Dehydrogenase, Chain A, domain 1"/>
    <property type="match status" value="1"/>
</dbReference>
<dbReference type="InterPro" id="IPR054920">
    <property type="entry name" value="BenzalDHMdlD"/>
</dbReference>
<keyword evidence="2 3" id="KW-0560">Oxidoreductase</keyword>
<evidence type="ECO:0000313" key="7">
    <source>
        <dbReference type="EMBL" id="MCV9882630.1"/>
    </source>
</evidence>
<dbReference type="NCBIfam" id="NF045701">
    <property type="entry name" value="BenzalDHMdlD"/>
    <property type="match status" value="1"/>
</dbReference>
<evidence type="ECO:0000313" key="8">
    <source>
        <dbReference type="Proteomes" id="UP001165568"/>
    </source>
</evidence>
<dbReference type="InterPro" id="IPR015590">
    <property type="entry name" value="Aldehyde_DH_dom"/>
</dbReference>
<accession>A0AA41XVA6</accession>
<feature type="domain" description="Aldehyde dehydrogenase" evidence="5">
    <location>
        <begin position="7"/>
        <end position="432"/>
    </location>
</feature>
<sequence>MTASERILSVFKSQQEFFSSYQTRDIEFRKAALQKLKKTILANKELIYDALDKDLGKPREVVDLAEIGAAIREIDTALSYIDQWSEDEEIKIEFSEMLNPSRCVVRHEPLGVCYIVGPFNYPFNLTLCPIIGAIAAGNTVILKPSELTPHCARVIEKVLTETFSDNYVAVIQGGKEENTQLLTLPFDLIFFTGSPGVGKIVMEAAAKHLTPVVLELGGKCPVIACEDADIDQLIESLAFSKFISSGQTCIAPDYLLVDRRIHSSLMEKLLPYIQNKYPDLASNGKVVSEKQISVLNNYLDKTQGKIVSGGNSDPEKRHFQATIIDDVSWSDALMEHEIFGPLLPVIIFDDLDTVIKQINENHPKPLALYVFTKNEQQGSHIINQIQSGDAQVNGILTHAMSSELPFGGIGPSGMGEYHGKYSFEAFSHRKSIRFVA</sequence>
<dbReference type="InterPro" id="IPR016162">
    <property type="entry name" value="Ald_DH_N"/>
</dbReference>
<organism evidence="6 9">
    <name type="scientific">Brenneria izbisi</name>
    <dbReference type="NCBI Taxonomy" id="2939450"/>
    <lineage>
        <taxon>Bacteria</taxon>
        <taxon>Pseudomonadati</taxon>
        <taxon>Pseudomonadota</taxon>
        <taxon>Gammaproteobacteria</taxon>
        <taxon>Enterobacterales</taxon>
        <taxon>Pectobacteriaceae</taxon>
        <taxon>Brenneria</taxon>
    </lineage>
</organism>
<dbReference type="GO" id="GO:0006081">
    <property type="term" value="P:aldehyde metabolic process"/>
    <property type="evidence" value="ECO:0007669"/>
    <property type="project" value="InterPro"/>
</dbReference>
<feature type="active site" evidence="4">
    <location>
        <position position="249"/>
    </location>
</feature>
<evidence type="ECO:0000259" key="5">
    <source>
        <dbReference type="Pfam" id="PF00171"/>
    </source>
</evidence>
<gene>
    <name evidence="6" type="ORF">NC803_11295</name>
    <name evidence="7" type="ORF">NC856_10145</name>
</gene>
<comment type="similarity">
    <text evidence="1 3">Belongs to the aldehyde dehydrogenase family.</text>
</comment>
<keyword evidence="8" id="KW-1185">Reference proteome</keyword>
<dbReference type="Proteomes" id="UP001165569">
    <property type="component" value="Unassembled WGS sequence"/>
</dbReference>
<evidence type="ECO:0000256" key="3">
    <source>
        <dbReference type="PIRNR" id="PIRNR036492"/>
    </source>
</evidence>
<dbReference type="GO" id="GO:0004029">
    <property type="term" value="F:aldehyde dehydrogenase (NAD+) activity"/>
    <property type="evidence" value="ECO:0007669"/>
    <property type="project" value="TreeGrafter"/>
</dbReference>
<dbReference type="PANTHER" id="PTHR43570">
    <property type="entry name" value="ALDEHYDE DEHYDROGENASE"/>
    <property type="match status" value="1"/>
</dbReference>
<dbReference type="RefSeq" id="WP_264090317.1">
    <property type="nucleotide sequence ID" value="NZ_JAMPJT010000007.1"/>
</dbReference>
<dbReference type="Gene3D" id="3.40.309.10">
    <property type="entry name" value="Aldehyde Dehydrogenase, Chain A, domain 2"/>
    <property type="match status" value="1"/>
</dbReference>
<dbReference type="InterPro" id="IPR016160">
    <property type="entry name" value="Ald_DH_CS_CYS"/>
</dbReference>
<dbReference type="PIRSF" id="PIRSF036492">
    <property type="entry name" value="ALDH"/>
    <property type="match status" value="1"/>
</dbReference>
<dbReference type="InterPro" id="IPR016163">
    <property type="entry name" value="Ald_DH_C"/>
</dbReference>
<evidence type="ECO:0000313" key="6">
    <source>
        <dbReference type="EMBL" id="MCV9879430.1"/>
    </source>
</evidence>
<dbReference type="AlphaFoldDB" id="A0AA41XVA6"/>
<dbReference type="InterPro" id="IPR016161">
    <property type="entry name" value="Ald_DH/histidinol_DH"/>
</dbReference>
<dbReference type="EMBL" id="JAMPJT010000007">
    <property type="protein sequence ID" value="MCV9879430.1"/>
    <property type="molecule type" value="Genomic_DNA"/>
</dbReference>
<comment type="caution">
    <text evidence="6">The sequence shown here is derived from an EMBL/GenBank/DDBJ whole genome shotgun (WGS) entry which is preliminary data.</text>
</comment>
<dbReference type="SUPFAM" id="SSF53720">
    <property type="entry name" value="ALDH-like"/>
    <property type="match status" value="1"/>
</dbReference>
<dbReference type="GO" id="GO:0005737">
    <property type="term" value="C:cytoplasm"/>
    <property type="evidence" value="ECO:0007669"/>
    <property type="project" value="TreeGrafter"/>
</dbReference>
<evidence type="ECO:0000256" key="1">
    <source>
        <dbReference type="ARBA" id="ARBA00009986"/>
    </source>
</evidence>
<dbReference type="PROSITE" id="PS00070">
    <property type="entry name" value="ALDEHYDE_DEHYDR_CYS"/>
    <property type="match status" value="1"/>
</dbReference>
<evidence type="ECO:0000256" key="4">
    <source>
        <dbReference type="PIRSR" id="PIRSR036492-1"/>
    </source>
</evidence>
<dbReference type="Pfam" id="PF00171">
    <property type="entry name" value="Aldedh"/>
    <property type="match status" value="1"/>
</dbReference>
<dbReference type="EMBL" id="JAMPJU010000006">
    <property type="protein sequence ID" value="MCV9882630.1"/>
    <property type="molecule type" value="Genomic_DNA"/>
</dbReference>
<dbReference type="Proteomes" id="UP001165568">
    <property type="component" value="Unassembled WGS sequence"/>
</dbReference>
<feature type="active site" evidence="4">
    <location>
        <position position="215"/>
    </location>
</feature>
<dbReference type="FunFam" id="3.40.605.10:FF:000004">
    <property type="entry name" value="Aldehyde dehydrogenase"/>
    <property type="match status" value="1"/>
</dbReference>
<protein>
    <recommendedName>
        <fullName evidence="3">Aldehyde dehydrogenase</fullName>
    </recommendedName>
</protein>
<proteinExistence type="inferred from homology"/>
<dbReference type="CDD" id="cd07087">
    <property type="entry name" value="ALDH_F3-13-14_CALDH-like"/>
    <property type="match status" value="1"/>
</dbReference>